<dbReference type="PRINTS" id="PR00925">
    <property type="entry name" value="NONHISHMG17"/>
</dbReference>
<evidence type="ECO:0000256" key="4">
    <source>
        <dbReference type="ARBA" id="ARBA00023242"/>
    </source>
</evidence>
<feature type="region of interest" description="Disordered" evidence="5">
    <location>
        <begin position="1"/>
        <end position="65"/>
    </location>
</feature>
<proteinExistence type="inferred from homology"/>
<sequence>MKVSFAEGAGEEGPKRSVRLSAKPAPAKVEMKPQKAAGKDHFRPPTKVQTKGKRGAKGKQAEVAY</sequence>
<protein>
    <submittedName>
        <fullName evidence="6">Uncharacterized protein</fullName>
    </submittedName>
</protein>
<organism evidence="6 7">
    <name type="scientific">Rhinolophus ferrumequinum</name>
    <name type="common">Greater horseshoe bat</name>
    <dbReference type="NCBI Taxonomy" id="59479"/>
    <lineage>
        <taxon>Eukaryota</taxon>
        <taxon>Metazoa</taxon>
        <taxon>Chordata</taxon>
        <taxon>Craniata</taxon>
        <taxon>Vertebrata</taxon>
        <taxon>Euteleostomi</taxon>
        <taxon>Mammalia</taxon>
        <taxon>Eutheria</taxon>
        <taxon>Laurasiatheria</taxon>
        <taxon>Chiroptera</taxon>
        <taxon>Yinpterochiroptera</taxon>
        <taxon>Rhinolophoidea</taxon>
        <taxon>Rhinolophidae</taxon>
        <taxon>Rhinolophinae</taxon>
        <taxon>Rhinolophus</taxon>
    </lineage>
</organism>
<name>A0A671FQD7_RHIFE</name>
<dbReference type="GO" id="GO:0006325">
    <property type="term" value="P:chromatin organization"/>
    <property type="evidence" value="ECO:0007669"/>
    <property type="project" value="TreeGrafter"/>
</dbReference>
<reference evidence="6" key="5">
    <citation type="submission" date="2025-09" db="UniProtKB">
        <authorList>
            <consortium name="Ensembl"/>
        </authorList>
    </citation>
    <scope>IDENTIFICATION</scope>
</reference>
<comment type="similarity">
    <text evidence="2">Belongs to the HMGN family.</text>
</comment>
<dbReference type="AlphaFoldDB" id="A0A671FQD7"/>
<keyword evidence="7" id="KW-1185">Reference proteome</keyword>
<keyword evidence="4" id="KW-0539">Nucleus</keyword>
<evidence type="ECO:0000256" key="3">
    <source>
        <dbReference type="ARBA" id="ARBA00023125"/>
    </source>
</evidence>
<reference evidence="6 7" key="1">
    <citation type="journal article" date="2015" name="Annu Rev Anim Biosci">
        <title>The Genome 10K Project: a way forward.</title>
        <authorList>
            <person name="Koepfli K.P."/>
            <person name="Paten B."/>
            <person name="O'Brien S.J."/>
            <person name="Koepfli K.P."/>
            <person name="Paten B."/>
            <person name="Antunes A."/>
            <person name="Belov K."/>
            <person name="Bustamante C."/>
            <person name="Castoe T.A."/>
            <person name="Clawson H."/>
            <person name="Crawford A.J."/>
            <person name="Diekhans M."/>
            <person name="Distel D."/>
            <person name="Durbin R."/>
            <person name="Earl D."/>
            <person name="Fujita M.K."/>
            <person name="Gamble T."/>
            <person name="Georges A."/>
            <person name="Gemmell N."/>
            <person name="Gilbert M.T."/>
            <person name="Graves J.M."/>
            <person name="Green R.E."/>
            <person name="Hickey G."/>
            <person name="Jarvis E.D."/>
            <person name="Johnson W."/>
            <person name="Komissarov A."/>
            <person name="Korf I."/>
            <person name="Kuhn R."/>
            <person name="Larkin D.M."/>
            <person name="Lewin H."/>
            <person name="Lopez J.V."/>
            <person name="Ma J."/>
            <person name="Marques-Bonet T."/>
            <person name="Miller W."/>
            <person name="Murphy R."/>
            <person name="Pevzner P."/>
            <person name="Shapiro B."/>
            <person name="Steiner C."/>
            <person name="Tamazian G."/>
            <person name="Venkatesh B."/>
            <person name="Wang J."/>
            <person name="Wayne R."/>
            <person name="Wiley E."/>
            <person name="Yang H."/>
            <person name="Zhang G."/>
            <person name="Haussler D."/>
            <person name="Ryder O."/>
            <person name="O'Brien S.J."/>
        </authorList>
    </citation>
    <scope>NUCLEOTIDE SEQUENCE</scope>
</reference>
<dbReference type="PANTHER" id="PTHR23087">
    <property type="entry name" value="NONHISTONE CHROMOSOMAL PROTEIN HMG"/>
    <property type="match status" value="1"/>
</dbReference>
<comment type="subcellular location">
    <subcellularLocation>
        <location evidence="1">Nucleus</location>
    </subcellularLocation>
</comment>
<reference evidence="7" key="3">
    <citation type="submission" date="2018-12" db="EMBL/GenBank/DDBJ databases">
        <title>G10K-VGP greater horseshoe bat female genome, primary haplotype.</title>
        <authorList>
            <person name="Teeling E."/>
            <person name="Myers G."/>
            <person name="Vernes S."/>
            <person name="Pippel M."/>
            <person name="Winkler S."/>
            <person name="Fedrigo O."/>
            <person name="Rhie A."/>
            <person name="Koren S."/>
            <person name="Phillippy A."/>
            <person name="Lewin H."/>
            <person name="Damas J."/>
            <person name="Howe K."/>
            <person name="Mountcastle J."/>
            <person name="Jarvis E.D."/>
        </authorList>
    </citation>
    <scope>NUCLEOTIDE SEQUENCE [LARGE SCALE GENOMIC DNA]</scope>
</reference>
<dbReference type="Pfam" id="PF01101">
    <property type="entry name" value="HMG14_17"/>
    <property type="match status" value="1"/>
</dbReference>
<reference evidence="6 7" key="2">
    <citation type="journal article" date="2018" name="Annu Rev Anim Biosci">
        <title>Bat Biology, Genomes, and the Bat1K Project: To Generate Chromosome-Level Genomes for All Living Bat Species.</title>
        <authorList>
            <person name="Teeling E.C."/>
            <person name="Vernes S.C."/>
            <person name="Davalos L.M."/>
            <person name="Ray D.A."/>
            <person name="Gilbert M.T.P."/>
            <person name="Myers E."/>
        </authorList>
    </citation>
    <scope>NUCLEOTIDE SEQUENCE</scope>
</reference>
<evidence type="ECO:0000313" key="7">
    <source>
        <dbReference type="Proteomes" id="UP000472240"/>
    </source>
</evidence>
<evidence type="ECO:0000256" key="1">
    <source>
        <dbReference type="ARBA" id="ARBA00004123"/>
    </source>
</evidence>
<dbReference type="InParanoid" id="A0A671FQD7"/>
<dbReference type="InterPro" id="IPR000079">
    <property type="entry name" value="HMGN_fam"/>
</dbReference>
<dbReference type="PANTHER" id="PTHR23087:SF12">
    <property type="entry name" value="NON-HISTONE CHROMOSOMAL PROTEIN HMG-14"/>
    <property type="match status" value="1"/>
</dbReference>
<evidence type="ECO:0000256" key="2">
    <source>
        <dbReference type="ARBA" id="ARBA00007696"/>
    </source>
</evidence>
<dbReference type="Ensembl" id="ENSRFET00010028167.1">
    <property type="protein sequence ID" value="ENSRFEP00010025919.1"/>
    <property type="gene ID" value="ENSRFEG00010017258.1"/>
</dbReference>
<dbReference type="GO" id="GO:0000785">
    <property type="term" value="C:chromatin"/>
    <property type="evidence" value="ECO:0007669"/>
    <property type="project" value="InterPro"/>
</dbReference>
<reference evidence="6" key="4">
    <citation type="submission" date="2025-08" db="UniProtKB">
        <authorList>
            <consortium name="Ensembl"/>
        </authorList>
    </citation>
    <scope>IDENTIFICATION</scope>
</reference>
<accession>A0A671FQD7</accession>
<dbReference type="Proteomes" id="UP000472240">
    <property type="component" value="Chromosome 17"/>
</dbReference>
<keyword evidence="3" id="KW-0238">DNA-binding</keyword>
<evidence type="ECO:0000256" key="5">
    <source>
        <dbReference type="SAM" id="MobiDB-lite"/>
    </source>
</evidence>
<dbReference type="OMA" id="FRPPTKV"/>
<feature type="compositionally biased region" description="Basic and acidic residues" evidence="5">
    <location>
        <begin position="29"/>
        <end position="43"/>
    </location>
</feature>
<evidence type="ECO:0000313" key="6">
    <source>
        <dbReference type="Ensembl" id="ENSRFEP00010025919.1"/>
    </source>
</evidence>
<dbReference type="GeneTree" id="ENSGT01140000282825"/>
<dbReference type="GO" id="GO:0031492">
    <property type="term" value="F:nucleosomal DNA binding"/>
    <property type="evidence" value="ECO:0007669"/>
    <property type="project" value="InterPro"/>
</dbReference>
<dbReference type="GO" id="GO:0005634">
    <property type="term" value="C:nucleus"/>
    <property type="evidence" value="ECO:0007669"/>
    <property type="project" value="UniProtKB-SubCell"/>
</dbReference>
<dbReference type="SMART" id="SM00527">
    <property type="entry name" value="HMG17"/>
    <property type="match status" value="1"/>
</dbReference>